<feature type="domain" description="GRF-type" evidence="8">
    <location>
        <begin position="475"/>
        <end position="518"/>
    </location>
</feature>
<dbReference type="EMBL" id="JAUIZM010000003">
    <property type="protein sequence ID" value="KAK1391905.1"/>
    <property type="molecule type" value="Genomic_DNA"/>
</dbReference>
<evidence type="ECO:0000313" key="9">
    <source>
        <dbReference type="EMBL" id="KAK1391905.1"/>
    </source>
</evidence>
<evidence type="ECO:0000259" key="8">
    <source>
        <dbReference type="PROSITE" id="PS51999"/>
    </source>
</evidence>
<evidence type="ECO:0000256" key="5">
    <source>
        <dbReference type="SAM" id="Coils"/>
    </source>
</evidence>
<comment type="caution">
    <text evidence="9">The sequence shown here is derived from an EMBL/GenBank/DDBJ whole genome shotgun (WGS) entry which is preliminary data.</text>
</comment>
<reference evidence="9" key="1">
    <citation type="submission" date="2023-02" db="EMBL/GenBank/DDBJ databases">
        <title>Genome of toxic invasive species Heracleum sosnowskyi carries increased number of genes despite the absence of recent whole-genome duplications.</title>
        <authorList>
            <person name="Schelkunov M."/>
            <person name="Shtratnikova V."/>
            <person name="Makarenko M."/>
            <person name="Klepikova A."/>
            <person name="Omelchenko D."/>
            <person name="Novikova G."/>
            <person name="Obukhova E."/>
            <person name="Bogdanov V."/>
            <person name="Penin A."/>
            <person name="Logacheva M."/>
        </authorList>
    </citation>
    <scope>NUCLEOTIDE SEQUENCE</scope>
    <source>
        <strain evidence="9">Hsosn_3</strain>
        <tissue evidence="9">Leaf</tissue>
    </source>
</reference>
<keyword evidence="5" id="KW-0175">Coiled coil</keyword>
<evidence type="ECO:0008006" key="11">
    <source>
        <dbReference type="Google" id="ProtNLM"/>
    </source>
</evidence>
<name>A0AAD8MW60_9APIA</name>
<feature type="region of interest" description="Disordered" evidence="6">
    <location>
        <begin position="163"/>
        <end position="194"/>
    </location>
</feature>
<dbReference type="InterPro" id="IPR036875">
    <property type="entry name" value="Znf_CCHC_sf"/>
</dbReference>
<dbReference type="InterPro" id="IPR001878">
    <property type="entry name" value="Znf_CCHC"/>
</dbReference>
<proteinExistence type="predicted"/>
<reference evidence="9" key="2">
    <citation type="submission" date="2023-05" db="EMBL/GenBank/DDBJ databases">
        <authorList>
            <person name="Schelkunov M.I."/>
        </authorList>
    </citation>
    <scope>NUCLEOTIDE SEQUENCE</scope>
    <source>
        <strain evidence="9">Hsosn_3</strain>
        <tissue evidence="9">Leaf</tissue>
    </source>
</reference>
<evidence type="ECO:0000259" key="7">
    <source>
        <dbReference type="PROSITE" id="PS50158"/>
    </source>
</evidence>
<dbReference type="Pfam" id="PF06839">
    <property type="entry name" value="Zn_ribbon_GRF"/>
    <property type="match status" value="1"/>
</dbReference>
<organism evidence="9 10">
    <name type="scientific">Heracleum sosnowskyi</name>
    <dbReference type="NCBI Taxonomy" id="360622"/>
    <lineage>
        <taxon>Eukaryota</taxon>
        <taxon>Viridiplantae</taxon>
        <taxon>Streptophyta</taxon>
        <taxon>Embryophyta</taxon>
        <taxon>Tracheophyta</taxon>
        <taxon>Spermatophyta</taxon>
        <taxon>Magnoliopsida</taxon>
        <taxon>eudicotyledons</taxon>
        <taxon>Gunneridae</taxon>
        <taxon>Pentapetalae</taxon>
        <taxon>asterids</taxon>
        <taxon>campanulids</taxon>
        <taxon>Apiales</taxon>
        <taxon>Apiaceae</taxon>
        <taxon>Apioideae</taxon>
        <taxon>apioid superclade</taxon>
        <taxon>Tordylieae</taxon>
        <taxon>Tordyliinae</taxon>
        <taxon>Heracleum</taxon>
    </lineage>
</organism>
<feature type="compositionally biased region" description="Basic residues" evidence="6">
    <location>
        <begin position="181"/>
        <end position="190"/>
    </location>
</feature>
<dbReference type="GO" id="GO:0003676">
    <property type="term" value="F:nucleic acid binding"/>
    <property type="evidence" value="ECO:0007669"/>
    <property type="project" value="InterPro"/>
</dbReference>
<evidence type="ECO:0000256" key="6">
    <source>
        <dbReference type="SAM" id="MobiDB-lite"/>
    </source>
</evidence>
<dbReference type="SUPFAM" id="SSF57756">
    <property type="entry name" value="Retrovirus zinc finger-like domains"/>
    <property type="match status" value="1"/>
</dbReference>
<evidence type="ECO:0000256" key="2">
    <source>
        <dbReference type="ARBA" id="ARBA00022771"/>
    </source>
</evidence>
<dbReference type="PROSITE" id="PS51999">
    <property type="entry name" value="ZF_GRF"/>
    <property type="match status" value="1"/>
</dbReference>
<sequence>MSSTHNYPNYIPAAMFYSSSPGYHLQFQAYPHYPANYLMPVSQDYNYSYYPYNSFADSHHYYMNHYPPESSRIRSIRYYDADAEPEPEPEPYSLRVFAHGEDMSPPDAPETRLRVIVANGRRRVIGFRDADTSTSLRNRINRFNVPEDLRWIIRNPSRFRGLADRESETRRYEDGQTTAPSRKRTRKFSVRKPLQVSNFPKSKRKWTSRDPCHFQAFSVKKRQKRKRLPPSVAESSLEVPNFPKRRWTSGNPSQFRAFPRRKRKRLPPWIAPGESSLQVPAFQKRRSKRLASRVALGESSLQVPAFQKRQSKRLASRVALGESSSQVPAFQKRQGKRLASRAARREPFLKVPSFKKRRNHKFRKWFPLRMSNQWIQRSYRSYACFICKKLGHFAIRCPQNMANKSRPFSSVPVFVEEDGLEYAPPTLLCQCGLRCSLGTRKKTSRKVYTCPFKSCKTFRWEDEVKKDELISVPKCQCGAGFCRQYTESGGTEVGRKYFACPIKKGQGACTFFKWLNDESLTNSRCVDERISPLKFTIESVNNVQKVIRSNILDTVGKYPNQREISGNREVELMEMDGHEEETSNKTPRKCNKRLQDGARKYDSSFSNTVVELVTPQSFSDGEDTEGVVHVRKSMCLRQTSIEENALAARTTSNSCSYTSDLLPLREDWLRTAAMNLNIELFKGWWGRLAYPPAPCLKLPEAKPFYCCVFPSFAPIFVPQIVDEVDSQSRNCQNPYKNIEGSLMFGSISDQFARVARDLQNKLISLLKSSDFRSHDYMAREANITFTALDQLQVQSQPFCERVNKLIRSASILDKAEGFIILKDQSYNDYQGHYYSKKRKRNDVISDFDVAKASCEAENKYHEARCAQTCVDLIESEKRLEVAEEDLRLLQQKKEEYNTAEVAYKKARIELGI</sequence>
<keyword evidence="3" id="KW-0862">Zinc</keyword>
<dbReference type="AlphaFoldDB" id="A0AAD8MW60"/>
<gene>
    <name evidence="9" type="ORF">POM88_010961</name>
</gene>
<feature type="compositionally biased region" description="Basic and acidic residues" evidence="6">
    <location>
        <begin position="163"/>
        <end position="174"/>
    </location>
</feature>
<keyword evidence="1" id="KW-0479">Metal-binding</keyword>
<keyword evidence="2 4" id="KW-0863">Zinc-finger</keyword>
<dbReference type="GO" id="GO:0008270">
    <property type="term" value="F:zinc ion binding"/>
    <property type="evidence" value="ECO:0007669"/>
    <property type="project" value="UniProtKB-KW"/>
</dbReference>
<dbReference type="PANTHER" id="PTHR33680:SF1">
    <property type="entry name" value="OS05G0489500 PROTEIN"/>
    <property type="match status" value="1"/>
</dbReference>
<feature type="coiled-coil region" evidence="5">
    <location>
        <begin position="872"/>
        <end position="909"/>
    </location>
</feature>
<accession>A0AAD8MW60</accession>
<dbReference type="PROSITE" id="PS50158">
    <property type="entry name" value="ZF_CCHC"/>
    <property type="match status" value="1"/>
</dbReference>
<dbReference type="InterPro" id="IPR010666">
    <property type="entry name" value="Znf_GRF"/>
</dbReference>
<dbReference type="Proteomes" id="UP001237642">
    <property type="component" value="Unassembled WGS sequence"/>
</dbReference>
<evidence type="ECO:0000256" key="1">
    <source>
        <dbReference type="ARBA" id="ARBA00022723"/>
    </source>
</evidence>
<dbReference type="SMART" id="SM00343">
    <property type="entry name" value="ZnF_C2HC"/>
    <property type="match status" value="1"/>
</dbReference>
<protein>
    <recommendedName>
        <fullName evidence="11">CCHC-type domain-containing protein</fullName>
    </recommendedName>
</protein>
<keyword evidence="10" id="KW-1185">Reference proteome</keyword>
<evidence type="ECO:0000256" key="3">
    <source>
        <dbReference type="ARBA" id="ARBA00022833"/>
    </source>
</evidence>
<feature type="domain" description="CCHC-type" evidence="7">
    <location>
        <begin position="384"/>
        <end position="399"/>
    </location>
</feature>
<evidence type="ECO:0000256" key="4">
    <source>
        <dbReference type="PROSITE-ProRule" id="PRU00047"/>
    </source>
</evidence>
<dbReference type="PANTHER" id="PTHR33680">
    <property type="entry name" value="OS07G0190500 PROTEIN"/>
    <property type="match status" value="1"/>
</dbReference>
<evidence type="ECO:0000313" key="10">
    <source>
        <dbReference type="Proteomes" id="UP001237642"/>
    </source>
</evidence>